<feature type="region of interest" description="Disordered" evidence="1">
    <location>
        <begin position="1"/>
        <end position="67"/>
    </location>
</feature>
<protein>
    <submittedName>
        <fullName evidence="2">Uncharacterized protein</fullName>
    </submittedName>
</protein>
<gene>
    <name evidence="2" type="ORF">CBR_g18688</name>
</gene>
<dbReference type="AlphaFoldDB" id="A0A388KW53"/>
<dbReference type="Gramene" id="GBG74277">
    <property type="protein sequence ID" value="GBG74277"/>
    <property type="gene ID" value="CBR_g18688"/>
</dbReference>
<evidence type="ECO:0000256" key="1">
    <source>
        <dbReference type="SAM" id="MobiDB-lite"/>
    </source>
</evidence>
<comment type="caution">
    <text evidence="2">The sequence shown here is derived from an EMBL/GenBank/DDBJ whole genome shotgun (WGS) entry which is preliminary data.</text>
</comment>
<organism evidence="2 3">
    <name type="scientific">Chara braunii</name>
    <name type="common">Braun's stonewort</name>
    <dbReference type="NCBI Taxonomy" id="69332"/>
    <lineage>
        <taxon>Eukaryota</taxon>
        <taxon>Viridiplantae</taxon>
        <taxon>Streptophyta</taxon>
        <taxon>Charophyceae</taxon>
        <taxon>Charales</taxon>
        <taxon>Characeae</taxon>
        <taxon>Chara</taxon>
    </lineage>
</organism>
<feature type="compositionally biased region" description="Basic and acidic residues" evidence="1">
    <location>
        <begin position="1"/>
        <end position="20"/>
    </location>
</feature>
<sequence length="67" mass="7017">MKGEGEARGGEQSWAKRDDQGGGPSRTRGEGPGPEAGPEQRRGLSKTTGGEEGPEPEAGPEERRELS</sequence>
<name>A0A388KW53_CHABU</name>
<proteinExistence type="predicted"/>
<reference evidence="2 3" key="1">
    <citation type="journal article" date="2018" name="Cell">
        <title>The Chara Genome: Secondary Complexity and Implications for Plant Terrestrialization.</title>
        <authorList>
            <person name="Nishiyama T."/>
            <person name="Sakayama H."/>
            <person name="Vries J.D."/>
            <person name="Buschmann H."/>
            <person name="Saint-Marcoux D."/>
            <person name="Ullrich K.K."/>
            <person name="Haas F.B."/>
            <person name="Vanderstraeten L."/>
            <person name="Becker D."/>
            <person name="Lang D."/>
            <person name="Vosolsobe S."/>
            <person name="Rombauts S."/>
            <person name="Wilhelmsson P.K.I."/>
            <person name="Janitza P."/>
            <person name="Kern R."/>
            <person name="Heyl A."/>
            <person name="Rumpler F."/>
            <person name="Villalobos L.I.A.C."/>
            <person name="Clay J.M."/>
            <person name="Skokan R."/>
            <person name="Toyoda A."/>
            <person name="Suzuki Y."/>
            <person name="Kagoshima H."/>
            <person name="Schijlen E."/>
            <person name="Tajeshwar N."/>
            <person name="Catarino B."/>
            <person name="Hetherington A.J."/>
            <person name="Saltykova A."/>
            <person name="Bonnot C."/>
            <person name="Breuninger H."/>
            <person name="Symeonidi A."/>
            <person name="Radhakrishnan G.V."/>
            <person name="Van Nieuwerburgh F."/>
            <person name="Deforce D."/>
            <person name="Chang C."/>
            <person name="Karol K.G."/>
            <person name="Hedrich R."/>
            <person name="Ulvskov P."/>
            <person name="Glockner G."/>
            <person name="Delwiche C.F."/>
            <person name="Petrasek J."/>
            <person name="Van de Peer Y."/>
            <person name="Friml J."/>
            <person name="Beilby M."/>
            <person name="Dolan L."/>
            <person name="Kohara Y."/>
            <person name="Sugano S."/>
            <person name="Fujiyama A."/>
            <person name="Delaux P.-M."/>
            <person name="Quint M."/>
            <person name="TheiBen G."/>
            <person name="Hagemann M."/>
            <person name="Harholt J."/>
            <person name="Dunand C."/>
            <person name="Zachgo S."/>
            <person name="Langdale J."/>
            <person name="Maumus F."/>
            <person name="Straeten D.V.D."/>
            <person name="Gould S.B."/>
            <person name="Rensing S.A."/>
        </authorList>
    </citation>
    <scope>NUCLEOTIDE SEQUENCE [LARGE SCALE GENOMIC DNA]</scope>
    <source>
        <strain evidence="2 3">S276</strain>
    </source>
</reference>
<dbReference type="Proteomes" id="UP000265515">
    <property type="component" value="Unassembled WGS sequence"/>
</dbReference>
<evidence type="ECO:0000313" key="3">
    <source>
        <dbReference type="Proteomes" id="UP000265515"/>
    </source>
</evidence>
<keyword evidence="3" id="KW-1185">Reference proteome</keyword>
<evidence type="ECO:0000313" key="2">
    <source>
        <dbReference type="EMBL" id="GBG74277.1"/>
    </source>
</evidence>
<accession>A0A388KW53</accession>
<dbReference type="EMBL" id="BFEA01000200">
    <property type="protein sequence ID" value="GBG74277.1"/>
    <property type="molecule type" value="Genomic_DNA"/>
</dbReference>